<accession>A0A0M9A5D0</accession>
<evidence type="ECO:0000313" key="1">
    <source>
        <dbReference type="EMBL" id="KOX76273.1"/>
    </source>
</evidence>
<dbReference type="Proteomes" id="UP000053105">
    <property type="component" value="Unassembled WGS sequence"/>
</dbReference>
<keyword evidence="2" id="KW-1185">Reference proteome</keyword>
<reference evidence="1 2" key="1">
    <citation type="submission" date="2015-07" db="EMBL/GenBank/DDBJ databases">
        <title>The genome of Melipona quadrifasciata.</title>
        <authorList>
            <person name="Pan H."/>
            <person name="Kapheim K."/>
        </authorList>
    </citation>
    <scope>NUCLEOTIDE SEQUENCE [LARGE SCALE GENOMIC DNA]</scope>
    <source>
        <strain evidence="1">0111107301</strain>
        <tissue evidence="1">Whole body</tissue>
    </source>
</reference>
<dbReference type="EMBL" id="KQ435750">
    <property type="protein sequence ID" value="KOX76273.1"/>
    <property type="molecule type" value="Genomic_DNA"/>
</dbReference>
<gene>
    <name evidence="1" type="ORF">WN51_11604</name>
</gene>
<evidence type="ECO:0000313" key="2">
    <source>
        <dbReference type="Proteomes" id="UP000053105"/>
    </source>
</evidence>
<proteinExistence type="predicted"/>
<dbReference type="AlphaFoldDB" id="A0A0M9A5D0"/>
<protein>
    <submittedName>
        <fullName evidence="1">Uncharacterized protein</fullName>
    </submittedName>
</protein>
<organism evidence="1 2">
    <name type="scientific">Melipona quadrifasciata</name>
    <dbReference type="NCBI Taxonomy" id="166423"/>
    <lineage>
        <taxon>Eukaryota</taxon>
        <taxon>Metazoa</taxon>
        <taxon>Ecdysozoa</taxon>
        <taxon>Arthropoda</taxon>
        <taxon>Hexapoda</taxon>
        <taxon>Insecta</taxon>
        <taxon>Pterygota</taxon>
        <taxon>Neoptera</taxon>
        <taxon>Endopterygota</taxon>
        <taxon>Hymenoptera</taxon>
        <taxon>Apocrita</taxon>
        <taxon>Aculeata</taxon>
        <taxon>Apoidea</taxon>
        <taxon>Anthophila</taxon>
        <taxon>Apidae</taxon>
        <taxon>Melipona</taxon>
    </lineage>
</organism>
<name>A0A0M9A5D0_9HYME</name>
<sequence length="88" mass="10070">MTHSKKSTINLLSYRNHFQRPSFTKSNLELRENIHPSVKYKLIELIGEKRNGEIILSKSFEFPFGMSVDSSSQVKSLAIKNLLNSGEE</sequence>